<protein>
    <submittedName>
        <fullName evidence="2">Uncharacterized protein</fullName>
    </submittedName>
</protein>
<name>A0AAE0TSZ5_9PEZI</name>
<dbReference type="PANTHER" id="PTHR39142">
    <property type="entry name" value="MID1P"/>
    <property type="match status" value="1"/>
</dbReference>
<evidence type="ECO:0000313" key="2">
    <source>
        <dbReference type="EMBL" id="KAK3671103.1"/>
    </source>
</evidence>
<dbReference type="Proteomes" id="UP001274830">
    <property type="component" value="Unassembled WGS sequence"/>
</dbReference>
<dbReference type="GO" id="GO:0098703">
    <property type="term" value="P:calcium ion import across plasma membrane"/>
    <property type="evidence" value="ECO:0007669"/>
    <property type="project" value="InterPro"/>
</dbReference>
<sequence length="670" mass="71707">MHFQCPKLTPLQSRFVASFAALLLLGLVYWSLSNPHFAYAAEVEGGGLMGERDGDDHNWYRIEEQRLREDGVDVGGGGQEGVMEGMLEAVLEARAVAATAISDNNAPNNLNIEPGGTTVWSYSEALLTSPAAPSTPGLPSEVGEKRSLDSAHAELRKRQDSGGSTTIYVSINTCLQPTWNGTDQQSDAPPQLTLYVSSGAGNENIGPNGQNQVVQELSEGFANVSVVASGTWYIAVSAPTLPSGYVGSWNYELAVSHDAYYHSADEEDPNLFLVDTDQHSALLVTNNLTQQDSNSTIFQDWMDLSTPFVMFAANVNNTAMLGLQKSYCAWAKSGQLAASQDDPQGDNTGVQMGMITRGLGNKPKEQFYVTNLNASSQYVGILAEPGNSTKSGAGVVGGGGKVWSPVIWQTKADGNCALMFNLTFCDEVAYAVPNNPVTFNTTSTTGGEDGIDRLRHIYDNYTSYYYQQFNYSLQQIPCNISSDAQYSTIKNCTDCAAAYKQWLCAVSIPRCADFSSDETRYHPRNMGQSFPNGSALPSDLLNTQYTPMSRAPTLDGTPAYSQTYLSSLATNSSRNPILDAQILPGPYRELLPCEDLCFSLVQSCPAALGFGCPAPGRGLEAGYGKRSPDGALTCSYLGAVYDISAAGNVFAPVFEALAIAALVGLVVGVV</sequence>
<dbReference type="InterPro" id="IPR024338">
    <property type="entry name" value="MID1/Yam8"/>
</dbReference>
<dbReference type="AlphaFoldDB" id="A0AAE0TSZ5"/>
<evidence type="ECO:0000256" key="1">
    <source>
        <dbReference type="SAM" id="MobiDB-lite"/>
    </source>
</evidence>
<dbReference type="EMBL" id="JAUTXT010000047">
    <property type="protein sequence ID" value="KAK3671103.1"/>
    <property type="molecule type" value="Genomic_DNA"/>
</dbReference>
<dbReference type="GO" id="GO:0005262">
    <property type="term" value="F:calcium channel activity"/>
    <property type="evidence" value="ECO:0007669"/>
    <property type="project" value="InterPro"/>
</dbReference>
<comment type="caution">
    <text evidence="2">The sequence shown here is derived from an EMBL/GenBank/DDBJ whole genome shotgun (WGS) entry which is preliminary data.</text>
</comment>
<feature type="compositionally biased region" description="Basic and acidic residues" evidence="1">
    <location>
        <begin position="142"/>
        <end position="160"/>
    </location>
</feature>
<organism evidence="2 3">
    <name type="scientific">Recurvomyces mirabilis</name>
    <dbReference type="NCBI Taxonomy" id="574656"/>
    <lineage>
        <taxon>Eukaryota</taxon>
        <taxon>Fungi</taxon>
        <taxon>Dikarya</taxon>
        <taxon>Ascomycota</taxon>
        <taxon>Pezizomycotina</taxon>
        <taxon>Dothideomycetes</taxon>
        <taxon>Dothideomycetidae</taxon>
        <taxon>Mycosphaerellales</taxon>
        <taxon>Teratosphaeriaceae</taxon>
        <taxon>Recurvomyces</taxon>
    </lineage>
</organism>
<proteinExistence type="predicted"/>
<accession>A0AAE0TSZ5</accession>
<feature type="region of interest" description="Disordered" evidence="1">
    <location>
        <begin position="130"/>
        <end position="161"/>
    </location>
</feature>
<gene>
    <name evidence="2" type="ORF">LTR78_009064</name>
</gene>
<keyword evidence="3" id="KW-1185">Reference proteome</keyword>
<evidence type="ECO:0000313" key="3">
    <source>
        <dbReference type="Proteomes" id="UP001274830"/>
    </source>
</evidence>
<dbReference type="Pfam" id="PF12929">
    <property type="entry name" value="Mid1"/>
    <property type="match status" value="1"/>
</dbReference>
<dbReference type="PANTHER" id="PTHR39142:SF1">
    <property type="entry name" value="AEL197CP"/>
    <property type="match status" value="1"/>
</dbReference>
<reference evidence="2" key="1">
    <citation type="submission" date="2023-07" db="EMBL/GenBank/DDBJ databases">
        <title>Black Yeasts Isolated from many extreme environments.</title>
        <authorList>
            <person name="Coleine C."/>
            <person name="Stajich J.E."/>
            <person name="Selbmann L."/>
        </authorList>
    </citation>
    <scope>NUCLEOTIDE SEQUENCE</scope>
    <source>
        <strain evidence="2">CCFEE 5485</strain>
    </source>
</reference>
<feature type="region of interest" description="Disordered" evidence="1">
    <location>
        <begin position="180"/>
        <end position="210"/>
    </location>
</feature>